<keyword evidence="4 19" id="KW-0813">Transport</keyword>
<dbReference type="FunFam" id="1.20.58.100:FF:000001">
    <property type="entry name" value="Succinate dehydrogenase flavoprotein subunit (SdhA)"/>
    <property type="match status" value="1"/>
</dbReference>
<dbReference type="STRING" id="1298851.TST_0789"/>
<dbReference type="InterPro" id="IPR011281">
    <property type="entry name" value="Succ_DH_flav_su_fwd"/>
</dbReference>
<feature type="binding site" evidence="16">
    <location>
        <position position="384"/>
    </location>
    <ligand>
        <name>substrate</name>
    </ligand>
</feature>
<protein>
    <recommendedName>
        <fullName evidence="14 19">Succinate dehydrogenase flavoprotein subunit</fullName>
        <ecNumber evidence="19">1.3.5.1</ecNumber>
    </recommendedName>
</protein>
<dbReference type="RefSeq" id="WP_269450430.1">
    <property type="nucleotide sequence ID" value="NZ_AP013035.1"/>
</dbReference>
<feature type="active site" description="Proton acceptor" evidence="15">
    <location>
        <position position="318"/>
    </location>
</feature>
<dbReference type="InterPro" id="IPR003952">
    <property type="entry name" value="FRD_SDH_FAD_BS"/>
</dbReference>
<dbReference type="EC" id="1.3.5.1" evidence="19"/>
<dbReference type="GO" id="GO:0005886">
    <property type="term" value="C:plasma membrane"/>
    <property type="evidence" value="ECO:0007669"/>
    <property type="project" value="UniProtKB-SubCell"/>
</dbReference>
<keyword evidence="6 17" id="KW-0285">Flavoprotein</keyword>
<keyword evidence="19" id="KW-0816">Tricarboxylic acid cycle</keyword>
<dbReference type="GO" id="GO:0009061">
    <property type="term" value="P:anaerobic respiration"/>
    <property type="evidence" value="ECO:0007669"/>
    <property type="project" value="TreeGrafter"/>
</dbReference>
<dbReference type="FunFam" id="4.10.80.40:FF:000003">
    <property type="entry name" value="Fumarate reductase flavoprotein subunit"/>
    <property type="match status" value="1"/>
</dbReference>
<evidence type="ECO:0000256" key="14">
    <source>
        <dbReference type="NCBIfam" id="TIGR01816"/>
    </source>
</evidence>
<dbReference type="SUPFAM" id="SSF56425">
    <property type="entry name" value="Succinate dehydrogenase/fumarate reductase flavoprotein, catalytic domain"/>
    <property type="match status" value="1"/>
</dbReference>
<dbReference type="InterPro" id="IPR003953">
    <property type="entry name" value="FAD-dep_OxRdtase_2_FAD-bd"/>
</dbReference>
<keyword evidence="9 19" id="KW-0249">Electron transport</keyword>
<organism evidence="22 23">
    <name type="scientific">Thermosulfidibacter takaii (strain DSM 17441 / JCM 13301 / NBRC 103674 / ABI70S6)</name>
    <dbReference type="NCBI Taxonomy" id="1298851"/>
    <lineage>
        <taxon>Bacteria</taxon>
        <taxon>Pseudomonadati</taxon>
        <taxon>Thermosulfidibacterota</taxon>
        <taxon>Thermosulfidibacteria</taxon>
        <taxon>Thermosulfidibacterales</taxon>
        <taxon>Thermosulfidibacteraceae</taxon>
    </lineage>
</organism>
<evidence type="ECO:0000256" key="16">
    <source>
        <dbReference type="PIRSR" id="PIRSR611281-2"/>
    </source>
</evidence>
<evidence type="ECO:0000313" key="23">
    <source>
        <dbReference type="Proteomes" id="UP000063234"/>
    </source>
</evidence>
<dbReference type="GO" id="GO:0008177">
    <property type="term" value="F:succinate dehydrogenase (quinone) activity"/>
    <property type="evidence" value="ECO:0007669"/>
    <property type="project" value="UniProtKB-EC"/>
</dbReference>
<dbReference type="UniPathway" id="UPA00223">
    <property type="reaction ID" value="UER01005"/>
</dbReference>
<dbReference type="InterPro" id="IPR037099">
    <property type="entry name" value="Fum_R/Succ_DH_flav-like_C_sf"/>
</dbReference>
<comment type="pathway">
    <text evidence="2 19">Carbohydrate metabolism; tricarboxylic acid cycle; fumarate from succinate (bacterial route): step 1/1.</text>
</comment>
<feature type="binding site" evidence="16">
    <location>
        <position position="286"/>
    </location>
    <ligand>
        <name>substrate</name>
    </ligand>
</feature>
<dbReference type="PANTHER" id="PTHR11632">
    <property type="entry name" value="SUCCINATE DEHYDROGENASE 2 FLAVOPROTEIN SUBUNIT"/>
    <property type="match status" value="1"/>
</dbReference>
<dbReference type="NCBIfam" id="TIGR01816">
    <property type="entry name" value="sdhA_forward"/>
    <property type="match status" value="1"/>
</dbReference>
<dbReference type="AlphaFoldDB" id="A0A0S3QTE8"/>
<feature type="binding site" evidence="16">
    <location>
        <position position="426"/>
    </location>
    <ligand>
        <name>substrate</name>
    </ligand>
</feature>
<dbReference type="GO" id="GO:0022900">
    <property type="term" value="P:electron transport chain"/>
    <property type="evidence" value="ECO:0007669"/>
    <property type="project" value="UniProtKB-UniRule"/>
</dbReference>
<dbReference type="SUPFAM" id="SSF51905">
    <property type="entry name" value="FAD/NAD(P)-binding domain"/>
    <property type="match status" value="1"/>
</dbReference>
<keyword evidence="5" id="KW-1003">Cell membrane</keyword>
<comment type="similarity">
    <text evidence="3 19">Belongs to the FAD-dependent oxidoreductase 2 family. FRD/SDH subfamily.</text>
</comment>
<evidence type="ECO:0000256" key="11">
    <source>
        <dbReference type="ARBA" id="ARBA00023136"/>
    </source>
</evidence>
<sequence length="612" mass="68757">MSEYRGMFKVGECAKYYGTDDAKVVHEEPKGVSVYNVHVHDAVIVGAGLAGMYAALEIKKAGYDVAVLTKVFPTRSHSGAAQGGIAAALANLEEDHIEWHFFDTVKGSDYLGDQDAIELMVKEAPRIIYEYEHMGVPFSRTPDGKIMQRYFGGHVKDFGRGKPVLRACMAADRTGHVLLHTLWEQCVKNEVRFYSEFFVLSLIIKDGKCLGVTAWDLINGGIHVFQAKAVVFATGGYGRCYSITTNSHANTADGLSIFMRAGLPIEDLEFVQFHPTGIARQGILITEGARGEGGYLINNEGERFMKRYAPEKMELAPRDIISRAIWSEIEAGRGINGEEYVYLDLRHLGAEKIKERLPQIRELAMKFAGVDPIEEPIPIQPTAHYSMGGIPTDIRCRVLADGKEKWLEGLWAAGECACVSVHGANRLGTNSLLDASVHGKRAGKDVAAYLSTNPVFEVLPEDCAEPAIKEVEWVLNNDGPERPAELRKILQENMYRLCGVFRDQQKLEKMYEIIKDLQKRYKNIHIEDKGTKFNTHLMEAIELGHLLETAEVIVASALNRTESRGAHYRTDYPKRDDENWLKHTLAWRTEEGVKFDYKPVVITRFKPEERKY</sequence>
<feature type="modified residue" description="Tele-8alpha-FAD histidine" evidence="18">
    <location>
        <position position="77"/>
    </location>
</feature>
<keyword evidence="8 17" id="KW-0274">FAD</keyword>
<dbReference type="PROSITE" id="PS00504">
    <property type="entry name" value="FRD_SDH_FAD_BINDING"/>
    <property type="match status" value="1"/>
</dbReference>
<dbReference type="InterPro" id="IPR030664">
    <property type="entry name" value="SdhA/FrdA/AprA"/>
</dbReference>
<dbReference type="EMBL" id="AP013035">
    <property type="protein sequence ID" value="BAT71589.1"/>
    <property type="molecule type" value="Genomic_DNA"/>
</dbReference>
<keyword evidence="7" id="KW-0547">Nucleotide-binding</keyword>
<dbReference type="InterPro" id="IPR027477">
    <property type="entry name" value="Succ_DH/fumarate_Rdtase_cat_sf"/>
</dbReference>
<evidence type="ECO:0000313" key="22">
    <source>
        <dbReference type="EMBL" id="BAT71589.1"/>
    </source>
</evidence>
<evidence type="ECO:0000256" key="7">
    <source>
        <dbReference type="ARBA" id="ARBA00022741"/>
    </source>
</evidence>
<feature type="binding site" evidence="17">
    <location>
        <begin position="46"/>
        <end position="51"/>
    </location>
    <ligand>
        <name>FAD</name>
        <dbReference type="ChEBI" id="CHEBI:57692"/>
    </ligand>
</feature>
<evidence type="ECO:0000256" key="12">
    <source>
        <dbReference type="ARBA" id="ARBA00034412"/>
    </source>
</evidence>
<feature type="domain" description="Fumarate reductase/succinate dehydrogenase flavoprotein-like C-terminal" evidence="21">
    <location>
        <begin position="487"/>
        <end position="612"/>
    </location>
</feature>
<evidence type="ECO:0000256" key="9">
    <source>
        <dbReference type="ARBA" id="ARBA00022982"/>
    </source>
</evidence>
<feature type="binding site" evidence="17">
    <location>
        <position position="415"/>
    </location>
    <ligand>
        <name>FAD</name>
        <dbReference type="ChEBI" id="CHEBI:57692"/>
    </ligand>
</feature>
<dbReference type="KEGG" id="ttk:TST_0789"/>
<comment type="catalytic activity">
    <reaction evidence="13 19">
        <text>a quinone + succinate = fumarate + a quinol</text>
        <dbReference type="Rhea" id="RHEA:40523"/>
        <dbReference type="ChEBI" id="CHEBI:24646"/>
        <dbReference type="ChEBI" id="CHEBI:29806"/>
        <dbReference type="ChEBI" id="CHEBI:30031"/>
        <dbReference type="ChEBI" id="CHEBI:132124"/>
        <dbReference type="EC" id="1.3.5.1"/>
    </reaction>
</comment>
<evidence type="ECO:0000256" key="13">
    <source>
        <dbReference type="ARBA" id="ARBA00049220"/>
    </source>
</evidence>
<dbReference type="FunFam" id="3.90.700.10:FF:000003">
    <property type="entry name" value="Fumarate reductase flavoprotein subunit"/>
    <property type="match status" value="1"/>
</dbReference>
<feature type="binding site" evidence="17">
    <location>
        <position position="253"/>
    </location>
    <ligand>
        <name>FAD</name>
        <dbReference type="ChEBI" id="CHEBI:57692"/>
    </ligand>
</feature>
<dbReference type="PANTHER" id="PTHR11632:SF51">
    <property type="entry name" value="SUCCINATE DEHYDROGENASE [UBIQUINONE] FLAVOPROTEIN SUBUNIT, MITOCHONDRIAL"/>
    <property type="match status" value="1"/>
</dbReference>
<evidence type="ECO:0000256" key="2">
    <source>
        <dbReference type="ARBA" id="ARBA00004894"/>
    </source>
</evidence>
<evidence type="ECO:0000259" key="21">
    <source>
        <dbReference type="Pfam" id="PF02910"/>
    </source>
</evidence>
<dbReference type="GO" id="GO:0009055">
    <property type="term" value="F:electron transfer activity"/>
    <property type="evidence" value="ECO:0007669"/>
    <property type="project" value="TreeGrafter"/>
</dbReference>
<dbReference type="InterPro" id="IPR014006">
    <property type="entry name" value="Succ_Dhase_FrdA_Gneg"/>
</dbReference>
<evidence type="ECO:0000256" key="6">
    <source>
        <dbReference type="ARBA" id="ARBA00022630"/>
    </source>
</evidence>
<comment type="subcellular location">
    <subcellularLocation>
        <location evidence="1">Cell inner membrane</location>
        <topology evidence="1">Peripheral membrane protein</topology>
        <orientation evidence="1">Cytoplasmic side</orientation>
    </subcellularLocation>
</comment>
<dbReference type="Gene3D" id="1.20.58.100">
    <property type="entry name" value="Fumarate reductase/succinate dehydrogenase flavoprotein-like, C-terminal domain"/>
    <property type="match status" value="1"/>
</dbReference>
<dbReference type="Proteomes" id="UP000063234">
    <property type="component" value="Chromosome"/>
</dbReference>
<dbReference type="NCBIfam" id="TIGR01812">
    <property type="entry name" value="sdhA_frdA_Gneg"/>
    <property type="match status" value="1"/>
</dbReference>
<feature type="binding site" evidence="17">
    <location>
        <begin position="431"/>
        <end position="432"/>
    </location>
    <ligand>
        <name>FAD</name>
        <dbReference type="ChEBI" id="CHEBI:57692"/>
    </ligand>
</feature>
<dbReference type="InterPro" id="IPR015939">
    <property type="entry name" value="Fum_Rdtase/Succ_DH_flav-like_C"/>
</dbReference>
<dbReference type="PATRIC" id="fig|1298851.3.peg.824"/>
<dbReference type="InterPro" id="IPR036188">
    <property type="entry name" value="FAD/NAD-bd_sf"/>
</dbReference>
<evidence type="ECO:0000256" key="8">
    <source>
        <dbReference type="ARBA" id="ARBA00022827"/>
    </source>
</evidence>
<gene>
    <name evidence="22" type="primary">sdhA</name>
    <name evidence="22" type="ORF">TST_0789</name>
</gene>
<dbReference type="PIRSF" id="PIRSF000171">
    <property type="entry name" value="SDHA_APRA_LASPO"/>
    <property type="match status" value="1"/>
</dbReference>
<dbReference type="Gene3D" id="3.90.700.10">
    <property type="entry name" value="Succinate dehydrogenase/fumarate reductase flavoprotein, catalytic domain"/>
    <property type="match status" value="1"/>
</dbReference>
<accession>A0A0S3QTE8</accession>
<name>A0A0S3QTE8_THET7</name>
<dbReference type="SUPFAM" id="SSF46977">
    <property type="entry name" value="Succinate dehydrogenase/fumarate reductase flavoprotein C-terminal domain"/>
    <property type="match status" value="1"/>
</dbReference>
<proteinExistence type="inferred from homology"/>
<dbReference type="Gene3D" id="3.50.50.60">
    <property type="entry name" value="FAD/NAD(P)-binding domain"/>
    <property type="match status" value="1"/>
</dbReference>
<evidence type="ECO:0000256" key="10">
    <source>
        <dbReference type="ARBA" id="ARBA00023002"/>
    </source>
</evidence>
<feature type="domain" description="FAD-dependent oxidoreductase 2 FAD-binding" evidence="20">
    <location>
        <begin position="41"/>
        <end position="432"/>
    </location>
</feature>
<keyword evidence="23" id="KW-1185">Reference proteome</keyword>
<dbReference type="Gene3D" id="4.10.80.40">
    <property type="entry name" value="succinate dehydrogenase protein domain"/>
    <property type="match status" value="1"/>
</dbReference>
<reference evidence="23" key="1">
    <citation type="journal article" date="2018" name="Science">
        <title>A primordial and reversible TCA cycle in a facultatively chemolithoautotrophic thermophile.</title>
        <authorList>
            <person name="Nunoura T."/>
            <person name="Chikaraishi Y."/>
            <person name="Izaki R."/>
            <person name="Suwa T."/>
            <person name="Sato T."/>
            <person name="Harada T."/>
            <person name="Mori K."/>
            <person name="Kato Y."/>
            <person name="Miyazaki M."/>
            <person name="Shimamura S."/>
            <person name="Yanagawa K."/>
            <person name="Shuto A."/>
            <person name="Ohkouchi N."/>
            <person name="Fujita N."/>
            <person name="Takaki Y."/>
            <person name="Atomi H."/>
            <person name="Takai K."/>
        </authorList>
    </citation>
    <scope>NUCLEOTIDE SEQUENCE [LARGE SCALE GENOMIC DNA]</scope>
    <source>
        <strain evidence="23">DSM 17441 / JCM 13301 / NBRC 103674 / ABI70S6</strain>
    </source>
</reference>
<dbReference type="GO" id="GO:0006099">
    <property type="term" value="P:tricarboxylic acid cycle"/>
    <property type="evidence" value="ECO:0007669"/>
    <property type="project" value="UniProtKB-UniRule"/>
</dbReference>
<feature type="binding site" evidence="16">
    <location>
        <position position="274"/>
    </location>
    <ligand>
        <name>substrate</name>
    </ligand>
</feature>
<evidence type="ECO:0000256" key="3">
    <source>
        <dbReference type="ARBA" id="ARBA00008040"/>
    </source>
</evidence>
<dbReference type="Pfam" id="PF00890">
    <property type="entry name" value="FAD_binding_2"/>
    <property type="match status" value="1"/>
</dbReference>
<evidence type="ECO:0000256" key="4">
    <source>
        <dbReference type="ARBA" id="ARBA00022448"/>
    </source>
</evidence>
<evidence type="ECO:0000256" key="18">
    <source>
        <dbReference type="PIRSR" id="PIRSR611281-4"/>
    </source>
</evidence>
<evidence type="ECO:0000256" key="17">
    <source>
        <dbReference type="PIRSR" id="PIRSR611281-3"/>
    </source>
</evidence>
<evidence type="ECO:0000256" key="1">
    <source>
        <dbReference type="ARBA" id="ARBA00004515"/>
    </source>
</evidence>
<evidence type="ECO:0000256" key="15">
    <source>
        <dbReference type="PIRSR" id="PIRSR000171-1"/>
    </source>
</evidence>
<keyword evidence="11 19" id="KW-0472">Membrane</keyword>
<keyword evidence="10 19" id="KW-0560">Oxidoreductase</keyword>
<evidence type="ECO:0000256" key="5">
    <source>
        <dbReference type="ARBA" id="ARBA00022475"/>
    </source>
</evidence>
<comment type="catalytic activity">
    <reaction evidence="12">
        <text>a menaquinone + succinate = a menaquinol + fumarate</text>
        <dbReference type="Rhea" id="RHEA:27834"/>
        <dbReference type="Rhea" id="RHEA-COMP:9537"/>
        <dbReference type="Rhea" id="RHEA-COMP:9539"/>
        <dbReference type="ChEBI" id="CHEBI:16374"/>
        <dbReference type="ChEBI" id="CHEBI:18151"/>
        <dbReference type="ChEBI" id="CHEBI:29806"/>
        <dbReference type="ChEBI" id="CHEBI:30031"/>
        <dbReference type="EC" id="1.3.5.1"/>
    </reaction>
</comment>
<comment type="cofactor">
    <cofactor evidence="17">
        <name>FAD</name>
        <dbReference type="ChEBI" id="CHEBI:57692"/>
    </cofactor>
    <text evidence="17">Flavinylated by SdhE, about 5% flavinylation occurs in the absence of SdhE.</text>
</comment>
<evidence type="ECO:0000256" key="19">
    <source>
        <dbReference type="RuleBase" id="RU362051"/>
    </source>
</evidence>
<dbReference type="Pfam" id="PF02910">
    <property type="entry name" value="Succ_DH_flav_C"/>
    <property type="match status" value="1"/>
</dbReference>
<evidence type="ECO:0000259" key="20">
    <source>
        <dbReference type="Pfam" id="PF00890"/>
    </source>
</evidence>
<feature type="binding site" evidence="17">
    <location>
        <begin position="69"/>
        <end position="84"/>
    </location>
    <ligand>
        <name>FAD</name>
        <dbReference type="ChEBI" id="CHEBI:57692"/>
    </ligand>
</feature>
<dbReference type="GO" id="GO:0050660">
    <property type="term" value="F:flavin adenine dinucleotide binding"/>
    <property type="evidence" value="ECO:0007669"/>
    <property type="project" value="UniProtKB-UniRule"/>
</dbReference>